<dbReference type="Gene3D" id="3.20.20.60">
    <property type="entry name" value="Phosphoenolpyruvate-binding domains"/>
    <property type="match status" value="1"/>
</dbReference>
<dbReference type="Gene3D" id="6.10.250.2750">
    <property type="match status" value="1"/>
</dbReference>
<dbReference type="CDD" id="cd00377">
    <property type="entry name" value="ICL_PEPM"/>
    <property type="match status" value="1"/>
</dbReference>
<dbReference type="PANTHER" id="PTHR42905:SF16">
    <property type="entry name" value="CARBOXYPHOSPHONOENOLPYRUVATE PHOSPHONOMUTASE-LIKE PROTEIN (AFU_ORTHOLOGUE AFUA_5G07230)"/>
    <property type="match status" value="1"/>
</dbReference>
<dbReference type="PANTHER" id="PTHR42905">
    <property type="entry name" value="PHOSPHOENOLPYRUVATE CARBOXYLASE"/>
    <property type="match status" value="1"/>
</dbReference>
<dbReference type="GO" id="GO:0016829">
    <property type="term" value="F:lyase activity"/>
    <property type="evidence" value="ECO:0007669"/>
    <property type="project" value="UniProtKB-KW"/>
</dbReference>
<comment type="caution">
    <text evidence="1">The sequence shown here is derived from an EMBL/GenBank/DDBJ whole genome shotgun (WGS) entry which is preliminary data.</text>
</comment>
<dbReference type="Pfam" id="PF13714">
    <property type="entry name" value="PEP_mutase"/>
    <property type="match status" value="1"/>
</dbReference>
<dbReference type="EMBL" id="JACIEN010000008">
    <property type="protein sequence ID" value="MBB4019730.1"/>
    <property type="molecule type" value="Genomic_DNA"/>
</dbReference>
<name>A0A840C3P6_9HYPH</name>
<proteinExistence type="predicted"/>
<reference evidence="1 2" key="1">
    <citation type="submission" date="2020-08" db="EMBL/GenBank/DDBJ databases">
        <title>Genomic Encyclopedia of Type Strains, Phase IV (KMG-IV): sequencing the most valuable type-strain genomes for metagenomic binning, comparative biology and taxonomic classification.</title>
        <authorList>
            <person name="Goeker M."/>
        </authorList>
    </citation>
    <scope>NUCLEOTIDE SEQUENCE [LARGE SCALE GENOMIC DNA]</scope>
    <source>
        <strain evidence="1 2">DSM 103737</strain>
    </source>
</reference>
<dbReference type="InterPro" id="IPR015813">
    <property type="entry name" value="Pyrv/PenolPyrv_kinase-like_dom"/>
</dbReference>
<dbReference type="RefSeq" id="WP_183318570.1">
    <property type="nucleotide sequence ID" value="NZ_JACIEN010000008.1"/>
</dbReference>
<evidence type="ECO:0000313" key="2">
    <source>
        <dbReference type="Proteomes" id="UP000577362"/>
    </source>
</evidence>
<keyword evidence="2" id="KW-1185">Reference proteome</keyword>
<protein>
    <submittedName>
        <fullName evidence="1">2-methylisocitrate lyase-like PEP mutase family enzyme</fullName>
    </submittedName>
</protein>
<dbReference type="Proteomes" id="UP000577362">
    <property type="component" value="Unassembled WGS sequence"/>
</dbReference>
<dbReference type="AlphaFoldDB" id="A0A840C3P6"/>
<accession>A0A840C3P6</accession>
<sequence>MSSIHDRRHAFRRLHEAGGAFVMPNPWDVGTARFLQSLGFKALATTSAGVAFSQGFPDTDWAVPRDAMLAHIREIVEAVDVPVNADFESGYAHEPGDVAKNVRLCAETGVAGLSIEDATGESSRPLYDLSLAKERIAAARAAIDEAGKGVVLTARAECWLVGHAAPLDESIRRLVAYAEAGADCLYAPGCRTPEEIRAIVEAVAPKPVNVLIPAGTTMGVDEFSALGVKRLSGGSALCRVAWGAFMQAARDVVTTGRFDALAQAVPFDEINGFFRDDLAHGRRPTR</sequence>
<dbReference type="InterPro" id="IPR039556">
    <property type="entry name" value="ICL/PEPM"/>
</dbReference>
<dbReference type="SUPFAM" id="SSF51621">
    <property type="entry name" value="Phosphoenolpyruvate/pyruvate domain"/>
    <property type="match status" value="1"/>
</dbReference>
<organism evidence="1 2">
    <name type="scientific">Chelatococcus caeni</name>
    <dbReference type="NCBI Taxonomy" id="1348468"/>
    <lineage>
        <taxon>Bacteria</taxon>
        <taxon>Pseudomonadati</taxon>
        <taxon>Pseudomonadota</taxon>
        <taxon>Alphaproteobacteria</taxon>
        <taxon>Hyphomicrobiales</taxon>
        <taxon>Chelatococcaceae</taxon>
        <taxon>Chelatococcus</taxon>
    </lineage>
</organism>
<gene>
    <name evidence="1" type="ORF">GGR16_004785</name>
</gene>
<evidence type="ECO:0000313" key="1">
    <source>
        <dbReference type="EMBL" id="MBB4019730.1"/>
    </source>
</evidence>
<dbReference type="InterPro" id="IPR040442">
    <property type="entry name" value="Pyrv_kinase-like_dom_sf"/>
</dbReference>
<keyword evidence="1" id="KW-0456">Lyase</keyword>